<feature type="non-terminal residue" evidence="1">
    <location>
        <position position="47"/>
    </location>
</feature>
<protein>
    <submittedName>
        <fullName evidence="1">Uncharacterized protein</fullName>
    </submittedName>
</protein>
<dbReference type="EMBL" id="UINC01219481">
    <property type="protein sequence ID" value="SVE46961.1"/>
    <property type="molecule type" value="Genomic_DNA"/>
</dbReference>
<evidence type="ECO:0000313" key="1">
    <source>
        <dbReference type="EMBL" id="SVE46961.1"/>
    </source>
</evidence>
<proteinExistence type="predicted"/>
<dbReference type="AlphaFoldDB" id="A0A383DR37"/>
<name>A0A383DR37_9ZZZZ</name>
<sequence>MMEVSVSAEKPDKLAQAAPCMPHFGIITKVSTTITTAPTTSGTPMPF</sequence>
<gene>
    <name evidence="1" type="ORF">METZ01_LOCUS499815</name>
</gene>
<reference evidence="1" key="1">
    <citation type="submission" date="2018-05" db="EMBL/GenBank/DDBJ databases">
        <authorList>
            <person name="Lanie J.A."/>
            <person name="Ng W.-L."/>
            <person name="Kazmierczak K.M."/>
            <person name="Andrzejewski T.M."/>
            <person name="Davidsen T.M."/>
            <person name="Wayne K.J."/>
            <person name="Tettelin H."/>
            <person name="Glass J.I."/>
            <person name="Rusch D."/>
            <person name="Podicherti R."/>
            <person name="Tsui H.-C.T."/>
            <person name="Winkler M.E."/>
        </authorList>
    </citation>
    <scope>NUCLEOTIDE SEQUENCE</scope>
</reference>
<organism evidence="1">
    <name type="scientific">marine metagenome</name>
    <dbReference type="NCBI Taxonomy" id="408172"/>
    <lineage>
        <taxon>unclassified sequences</taxon>
        <taxon>metagenomes</taxon>
        <taxon>ecological metagenomes</taxon>
    </lineage>
</organism>
<accession>A0A383DR37</accession>